<feature type="transmembrane region" description="Helical" evidence="1">
    <location>
        <begin position="97"/>
        <end position="124"/>
    </location>
</feature>
<feature type="transmembrane region" description="Helical" evidence="1">
    <location>
        <begin position="136"/>
        <end position="156"/>
    </location>
</feature>
<evidence type="ECO:0000256" key="1">
    <source>
        <dbReference type="SAM" id="Phobius"/>
    </source>
</evidence>
<keyword evidence="1" id="KW-1133">Transmembrane helix</keyword>
<feature type="transmembrane region" description="Helical" evidence="1">
    <location>
        <begin position="64"/>
        <end position="85"/>
    </location>
</feature>
<evidence type="ECO:0000313" key="2">
    <source>
        <dbReference type="EnsemblMetazoa" id="XP_004929926.1"/>
    </source>
</evidence>
<feature type="transmembrane region" description="Helical" evidence="1">
    <location>
        <begin position="20"/>
        <end position="43"/>
    </location>
</feature>
<dbReference type="KEGG" id="bmor:101736239"/>
<keyword evidence="1" id="KW-0812">Transmembrane</keyword>
<dbReference type="Proteomes" id="UP000005204">
    <property type="component" value="Unassembled WGS sequence"/>
</dbReference>
<keyword evidence="1" id="KW-0472">Membrane</keyword>
<dbReference type="EnsemblMetazoa" id="XM_004929869.4">
    <property type="protein sequence ID" value="XP_004929926.1"/>
    <property type="gene ID" value="LOC101736239"/>
</dbReference>
<dbReference type="OrthoDB" id="7439829at2759"/>
<keyword evidence="3" id="KW-1185">Reference proteome</keyword>
<reference evidence="3" key="1">
    <citation type="journal article" date="2008" name="Insect Biochem. Mol. Biol.">
        <title>The genome of a lepidopteran model insect, the silkworm Bombyx mori.</title>
        <authorList>
            <consortium name="International Silkworm Genome Consortium"/>
        </authorList>
    </citation>
    <scope>NUCLEOTIDE SEQUENCE [LARGE SCALE GENOMIC DNA]</scope>
    <source>
        <strain evidence="3">p50T</strain>
    </source>
</reference>
<dbReference type="AlphaFoldDB" id="A0A8R1WPU2"/>
<reference evidence="2" key="2">
    <citation type="submission" date="2022-06" db="UniProtKB">
        <authorList>
            <consortium name="EnsemblMetazoa"/>
        </authorList>
    </citation>
    <scope>IDENTIFICATION</scope>
    <source>
        <strain evidence="2">p50T (Dazao)</strain>
    </source>
</reference>
<proteinExistence type="predicted"/>
<dbReference type="RefSeq" id="XP_004929926.1">
    <property type="nucleotide sequence ID" value="XM_004929869.5"/>
</dbReference>
<dbReference type="GeneID" id="101736239"/>
<name>A0A8R1WPU2_BOMMO</name>
<accession>A0A8R1WPU2</accession>
<evidence type="ECO:0000313" key="3">
    <source>
        <dbReference type="Proteomes" id="UP000005204"/>
    </source>
</evidence>
<sequence length="165" mass="18217">MEMPEVNHCFGMFPPKYGCLLISWLGLATGGTGLAGIIMYGIVQEQIIAHFMNTTKVDEGSKKMALMSIGFTSLMLFIGNGLLFLGVTFSSKSCVKYFVYVTFAMCLIMIMGCIGAPVSCFFLAKTCVMKKISSPAMVIGYLGFTIFIELWLYFMVVGYNFKESL</sequence>
<organism evidence="2 3">
    <name type="scientific">Bombyx mori</name>
    <name type="common">Silk moth</name>
    <dbReference type="NCBI Taxonomy" id="7091"/>
    <lineage>
        <taxon>Eukaryota</taxon>
        <taxon>Metazoa</taxon>
        <taxon>Ecdysozoa</taxon>
        <taxon>Arthropoda</taxon>
        <taxon>Hexapoda</taxon>
        <taxon>Insecta</taxon>
        <taxon>Pterygota</taxon>
        <taxon>Neoptera</taxon>
        <taxon>Endopterygota</taxon>
        <taxon>Lepidoptera</taxon>
        <taxon>Glossata</taxon>
        <taxon>Ditrysia</taxon>
        <taxon>Bombycoidea</taxon>
        <taxon>Bombycidae</taxon>
        <taxon>Bombycinae</taxon>
        <taxon>Bombyx</taxon>
    </lineage>
</organism>
<protein>
    <submittedName>
        <fullName evidence="2">Uncharacterized protein</fullName>
    </submittedName>
</protein>